<dbReference type="InterPro" id="IPR006680">
    <property type="entry name" value="Amidohydro-rel"/>
</dbReference>
<keyword evidence="4" id="KW-1185">Reference proteome</keyword>
<name>B8FAC7_DESAL</name>
<feature type="domain" description="Amidohydrolase-related" evidence="2">
    <location>
        <begin position="72"/>
        <end position="274"/>
    </location>
</feature>
<evidence type="ECO:0000259" key="2">
    <source>
        <dbReference type="Pfam" id="PF04909"/>
    </source>
</evidence>
<dbReference type="GO" id="GO:0016787">
    <property type="term" value="F:hydrolase activity"/>
    <property type="evidence" value="ECO:0007669"/>
    <property type="project" value="InterPro"/>
</dbReference>
<dbReference type="PANTHER" id="PTHR21240">
    <property type="entry name" value="2-AMINO-3-CARBOXYLMUCONATE-6-SEMIALDEHYDE DECARBOXYLASE"/>
    <property type="match status" value="1"/>
</dbReference>
<evidence type="ECO:0000256" key="1">
    <source>
        <dbReference type="ARBA" id="ARBA00023239"/>
    </source>
</evidence>
<dbReference type="InterPro" id="IPR032465">
    <property type="entry name" value="ACMSD"/>
</dbReference>
<dbReference type="Gene3D" id="3.20.20.140">
    <property type="entry name" value="Metal-dependent hydrolases"/>
    <property type="match status" value="1"/>
</dbReference>
<evidence type="ECO:0000313" key="4">
    <source>
        <dbReference type="Proteomes" id="UP000000739"/>
    </source>
</evidence>
<dbReference type="PANTHER" id="PTHR21240:SF19">
    <property type="entry name" value="CATALYTIC_ HYDROLASE"/>
    <property type="match status" value="1"/>
</dbReference>
<reference evidence="3 4" key="1">
    <citation type="journal article" date="2012" name="Environ. Microbiol.">
        <title>The genome sequence of Desulfatibacillum alkenivorans AK-01: a blueprint for anaerobic alkane oxidation.</title>
        <authorList>
            <person name="Callaghan A.V."/>
            <person name="Morris B.E."/>
            <person name="Pereira I.A."/>
            <person name="McInerney M.J."/>
            <person name="Austin R.N."/>
            <person name="Groves J.T."/>
            <person name="Kukor J.J."/>
            <person name="Suflita J.M."/>
            <person name="Young L.Y."/>
            <person name="Zylstra G.J."/>
            <person name="Wawrik B."/>
        </authorList>
    </citation>
    <scope>NUCLEOTIDE SEQUENCE [LARGE SCALE GENOMIC DNA]</scope>
    <source>
        <strain evidence="3 4">AK-01</strain>
    </source>
</reference>
<dbReference type="SUPFAM" id="SSF51556">
    <property type="entry name" value="Metallo-dependent hydrolases"/>
    <property type="match status" value="1"/>
</dbReference>
<dbReference type="InterPro" id="IPR032466">
    <property type="entry name" value="Metal_Hydrolase"/>
</dbReference>
<accession>B8FAC7</accession>
<gene>
    <name evidence="3" type="ordered locus">Dalk_1525</name>
</gene>
<dbReference type="KEGG" id="dal:Dalk_1525"/>
<dbReference type="Proteomes" id="UP000000739">
    <property type="component" value="Chromosome"/>
</dbReference>
<dbReference type="EMBL" id="CP001322">
    <property type="protein sequence ID" value="ACL03223.1"/>
    <property type="molecule type" value="Genomic_DNA"/>
</dbReference>
<protein>
    <submittedName>
        <fullName evidence="3">Amidohydrolase 2</fullName>
    </submittedName>
</protein>
<dbReference type="HOGENOM" id="CLU_044590_4_3_7"/>
<dbReference type="AlphaFoldDB" id="B8FAC7"/>
<dbReference type="eggNOG" id="COG2159">
    <property type="taxonomic scope" value="Bacteria"/>
</dbReference>
<proteinExistence type="predicted"/>
<dbReference type="Pfam" id="PF04909">
    <property type="entry name" value="Amidohydro_2"/>
    <property type="match status" value="1"/>
</dbReference>
<dbReference type="GO" id="GO:0016831">
    <property type="term" value="F:carboxy-lyase activity"/>
    <property type="evidence" value="ECO:0007669"/>
    <property type="project" value="InterPro"/>
</dbReference>
<keyword evidence="1" id="KW-0456">Lyase</keyword>
<dbReference type="RefSeq" id="WP_012610658.1">
    <property type="nucleotide sequence ID" value="NC_011768.1"/>
</dbReference>
<sequence length="275" mass="31694">MKPDNPIIDVWMQQPTREFLNHPMFASLRKWMGIDLIEQDLPMEWTLDSMDQAGVGVGILCAWHGPCGPLISNEQVLSLVEAHPDRFRGLASVNLYQPMEALREMTYYIKERGFVGVRQVQWFWNLPATDRRYYPLYARCVELDVPICFQVGHTGPLCPSEPGRPIPYIDEVALDFPELKMVCGHIGYPWTQEMIAVATKHPNVYIDTSAYTAKRFPPELIRYMKTNGKRKVMFGTNYPMIPHAKCLEDLDSLGLDDETRECFLYKNAREVFNLG</sequence>
<organism evidence="3 4">
    <name type="scientific">Desulfatibacillum aliphaticivorans</name>
    <dbReference type="NCBI Taxonomy" id="218208"/>
    <lineage>
        <taxon>Bacteria</taxon>
        <taxon>Pseudomonadati</taxon>
        <taxon>Thermodesulfobacteriota</taxon>
        <taxon>Desulfobacteria</taxon>
        <taxon>Desulfobacterales</taxon>
        <taxon>Desulfatibacillaceae</taxon>
        <taxon>Desulfatibacillum</taxon>
    </lineage>
</organism>
<evidence type="ECO:0000313" key="3">
    <source>
        <dbReference type="EMBL" id="ACL03223.1"/>
    </source>
</evidence>